<dbReference type="InterPro" id="IPR001509">
    <property type="entry name" value="Epimerase_deHydtase"/>
</dbReference>
<dbReference type="Gene3D" id="3.40.50.720">
    <property type="entry name" value="NAD(P)-binding Rossmann-like Domain"/>
    <property type="match status" value="1"/>
</dbReference>
<organism evidence="2 3">
    <name type="scientific">Aureimonas glaciei</name>
    <dbReference type="NCBI Taxonomy" id="1776957"/>
    <lineage>
        <taxon>Bacteria</taxon>
        <taxon>Pseudomonadati</taxon>
        <taxon>Pseudomonadota</taxon>
        <taxon>Alphaproteobacteria</taxon>
        <taxon>Hyphomicrobiales</taxon>
        <taxon>Aurantimonadaceae</taxon>
        <taxon>Aureimonas</taxon>
    </lineage>
</organism>
<reference evidence="2" key="1">
    <citation type="journal article" date="2014" name="Int. J. Syst. Evol. Microbiol.">
        <title>Complete genome sequence of Corynebacterium casei LMG S-19264T (=DSM 44701T), isolated from a smear-ripened cheese.</title>
        <authorList>
            <consortium name="US DOE Joint Genome Institute (JGI-PGF)"/>
            <person name="Walter F."/>
            <person name="Albersmeier A."/>
            <person name="Kalinowski J."/>
            <person name="Ruckert C."/>
        </authorList>
    </citation>
    <scope>NUCLEOTIDE SEQUENCE</scope>
    <source>
        <strain evidence="2">CGMCC 1.15493</strain>
    </source>
</reference>
<dbReference type="Pfam" id="PF01370">
    <property type="entry name" value="Epimerase"/>
    <property type="match status" value="1"/>
</dbReference>
<name>A0A916XUR8_9HYPH</name>
<protein>
    <submittedName>
        <fullName evidence="2">Epimerase</fullName>
    </submittedName>
</protein>
<accession>A0A916XUR8</accession>
<evidence type="ECO:0000259" key="1">
    <source>
        <dbReference type="Pfam" id="PF01370"/>
    </source>
</evidence>
<dbReference type="RefSeq" id="WP_188849732.1">
    <property type="nucleotide sequence ID" value="NZ_BMJJ01000002.1"/>
</dbReference>
<dbReference type="InterPro" id="IPR036291">
    <property type="entry name" value="NAD(P)-bd_dom_sf"/>
</dbReference>
<sequence>MRILVSGTHGFIGRRLLTLLVAHGHDVVALTRGPGGAPADLVDIGGWDGWPGGLDAVVHLGARNPSRRDLAARDLPGLTHVNADGSRALAQRAAAEGVRRFVFLSSANVHRPRGLTPVRESDELHPQSAYAASKLAAETALAGVAAETGLELCILRPTPVYGPGGRGMVARLVQLARTGLPLPLGQTSARRSVLALDNCLDAILAALTHPEAAGQTFLLADREPLSLGDMVAAARIGLGRPARLVPLPESALRRLAALVGRREAFDRLFGSFVVDGGHIAAVLGWQPPLSSEEGFRRAAMAGVETAGGPRR</sequence>
<feature type="domain" description="NAD-dependent epimerase/dehydratase" evidence="1">
    <location>
        <begin position="3"/>
        <end position="216"/>
    </location>
</feature>
<dbReference type="EMBL" id="BMJJ01000002">
    <property type="protein sequence ID" value="GGD11273.1"/>
    <property type="molecule type" value="Genomic_DNA"/>
</dbReference>
<dbReference type="InterPro" id="IPR050177">
    <property type="entry name" value="Lipid_A_modif_metabolic_enz"/>
</dbReference>
<keyword evidence="3" id="KW-1185">Reference proteome</keyword>
<comment type="caution">
    <text evidence="2">The sequence shown here is derived from an EMBL/GenBank/DDBJ whole genome shotgun (WGS) entry which is preliminary data.</text>
</comment>
<reference evidence="2" key="2">
    <citation type="submission" date="2020-09" db="EMBL/GenBank/DDBJ databases">
        <authorList>
            <person name="Sun Q."/>
            <person name="Zhou Y."/>
        </authorList>
    </citation>
    <scope>NUCLEOTIDE SEQUENCE</scope>
    <source>
        <strain evidence="2">CGMCC 1.15493</strain>
    </source>
</reference>
<gene>
    <name evidence="2" type="ORF">GCM10011335_12860</name>
</gene>
<dbReference type="Proteomes" id="UP000613160">
    <property type="component" value="Unassembled WGS sequence"/>
</dbReference>
<proteinExistence type="predicted"/>
<dbReference type="PANTHER" id="PTHR43245:SF58">
    <property type="entry name" value="BLL5923 PROTEIN"/>
    <property type="match status" value="1"/>
</dbReference>
<evidence type="ECO:0000313" key="3">
    <source>
        <dbReference type="Proteomes" id="UP000613160"/>
    </source>
</evidence>
<evidence type="ECO:0000313" key="2">
    <source>
        <dbReference type="EMBL" id="GGD11273.1"/>
    </source>
</evidence>
<dbReference type="PANTHER" id="PTHR43245">
    <property type="entry name" value="BIFUNCTIONAL POLYMYXIN RESISTANCE PROTEIN ARNA"/>
    <property type="match status" value="1"/>
</dbReference>
<dbReference type="AlphaFoldDB" id="A0A916XUR8"/>
<dbReference type="SUPFAM" id="SSF51735">
    <property type="entry name" value="NAD(P)-binding Rossmann-fold domains"/>
    <property type="match status" value="1"/>
</dbReference>